<feature type="region of interest" description="Disordered" evidence="1">
    <location>
        <begin position="133"/>
        <end position="173"/>
    </location>
</feature>
<protein>
    <submittedName>
        <fullName evidence="2">Uncharacterized protein</fullName>
    </submittedName>
</protein>
<organism evidence="2">
    <name type="scientific">Mimiviridae sp. ChoanoV1</name>
    <dbReference type="NCBI Taxonomy" id="2596887"/>
    <lineage>
        <taxon>Viruses</taxon>
        <taxon>Varidnaviria</taxon>
        <taxon>Bamfordvirae</taxon>
        <taxon>Nucleocytoviricota</taxon>
        <taxon>Megaviricetes</taxon>
        <taxon>Imitervirales</taxon>
        <taxon>Schizomimiviridae</taxon>
    </lineage>
</organism>
<gene>
    <name evidence="2" type="ORF">3_46</name>
</gene>
<accession>A0A5B8IG72</accession>
<evidence type="ECO:0000313" key="2">
    <source>
        <dbReference type="EMBL" id="QDY52067.1"/>
    </source>
</evidence>
<sequence length="173" mass="20488">MNTYQSLKDVYFDPHNFDEDIWFCEQENLSYCAYSDEPIKDPVIIISEYTMAHYKYFISVCCLKNLSNFYECLGTQPLKIIFRNKINDKIVEHFGLNKMPDINLTRDYYILNNELYLESNEIVFNREENNYNGDLSTDEELSDNEDLSDNKELSDNEDECEESDIDLESVNIN</sequence>
<evidence type="ECO:0000256" key="1">
    <source>
        <dbReference type="SAM" id="MobiDB-lite"/>
    </source>
</evidence>
<proteinExistence type="predicted"/>
<name>A0A5B8IG72_9VIRU</name>
<reference evidence="2" key="1">
    <citation type="submission" date="2018-11" db="EMBL/GenBank/DDBJ databases">
        <title>A distinct lineage of giant viruses engineers rhodopsin photosystems in predatory marine eukaryotes.</title>
        <authorList>
            <person name="Needham D.M."/>
            <person name="Yoshizawa S."/>
            <person name="Hosaka T."/>
            <person name="Poirier C."/>
            <person name="Choi C.-J."/>
            <person name="Hehenberger E."/>
            <person name="Irwin N.A.T."/>
            <person name="Wilken S."/>
            <person name="Yung C.-M."/>
            <person name="Bachy C."/>
            <person name="Kurihara R."/>
            <person name="Nakajima Y."/>
            <person name="Kojima K."/>
            <person name="Kimura-Someya T."/>
            <person name="Leonard G."/>
            <person name="Malmstrom R.R."/>
            <person name="Mende D."/>
            <person name="Olson D.K."/>
            <person name="Sudo Y."/>
            <person name="Sudek S."/>
            <person name="Richards T.A."/>
            <person name="DeLong E.F."/>
            <person name="Keeling P.J."/>
            <person name="Santoro A.E."/>
            <person name="Shirouzu M."/>
            <person name="Iwasaki W."/>
            <person name="Worden A.Z."/>
        </authorList>
    </citation>
    <scope>NUCLEOTIDE SEQUENCE</scope>
</reference>
<dbReference type="EMBL" id="MK250087">
    <property type="protein sequence ID" value="QDY52067.1"/>
    <property type="molecule type" value="Genomic_DNA"/>
</dbReference>
<feature type="compositionally biased region" description="Acidic residues" evidence="1">
    <location>
        <begin position="155"/>
        <end position="167"/>
    </location>
</feature>
<feature type="compositionally biased region" description="Acidic residues" evidence="1">
    <location>
        <begin position="136"/>
        <end position="147"/>
    </location>
</feature>